<evidence type="ECO:0000256" key="1">
    <source>
        <dbReference type="ARBA" id="ARBA00023015"/>
    </source>
</evidence>
<accession>A0A8S1ENJ5</accession>
<dbReference type="PROSITE" id="PS51843">
    <property type="entry name" value="NR_LBD"/>
    <property type="match status" value="1"/>
</dbReference>
<dbReference type="Gene3D" id="1.10.565.10">
    <property type="entry name" value="Retinoid X Receptor"/>
    <property type="match status" value="1"/>
</dbReference>
<evidence type="ECO:0000256" key="3">
    <source>
        <dbReference type="ARBA" id="ARBA00023170"/>
    </source>
</evidence>
<organism evidence="5 6">
    <name type="scientific">Caenorhabditis bovis</name>
    <dbReference type="NCBI Taxonomy" id="2654633"/>
    <lineage>
        <taxon>Eukaryota</taxon>
        <taxon>Metazoa</taxon>
        <taxon>Ecdysozoa</taxon>
        <taxon>Nematoda</taxon>
        <taxon>Chromadorea</taxon>
        <taxon>Rhabditida</taxon>
        <taxon>Rhabditina</taxon>
        <taxon>Rhabditomorpha</taxon>
        <taxon>Rhabditoidea</taxon>
        <taxon>Rhabditidae</taxon>
        <taxon>Peloderinae</taxon>
        <taxon>Caenorhabditis</taxon>
    </lineage>
</organism>
<reference evidence="5 6" key="1">
    <citation type="submission" date="2020-04" db="EMBL/GenBank/DDBJ databases">
        <authorList>
            <person name="Laetsch R D."/>
            <person name="Stevens L."/>
            <person name="Kumar S."/>
            <person name="Blaxter L. M."/>
        </authorList>
    </citation>
    <scope>NUCLEOTIDE SEQUENCE [LARGE SCALE GENOMIC DNA]</scope>
</reference>
<keyword evidence="6" id="KW-1185">Reference proteome</keyword>
<keyword evidence="3" id="KW-0675">Receptor</keyword>
<dbReference type="PANTHER" id="PTHR46011:SF6">
    <property type="entry name" value="HIGH ZINC ACTIVATED NUCLEAR RECEPTOR PROTEIN"/>
    <property type="match status" value="1"/>
</dbReference>
<evidence type="ECO:0000259" key="4">
    <source>
        <dbReference type="PROSITE" id="PS51843"/>
    </source>
</evidence>
<dbReference type="GO" id="GO:0003700">
    <property type="term" value="F:DNA-binding transcription factor activity"/>
    <property type="evidence" value="ECO:0007669"/>
    <property type="project" value="TreeGrafter"/>
</dbReference>
<dbReference type="PROSITE" id="PS51257">
    <property type="entry name" value="PROKAR_LIPOPROTEIN"/>
    <property type="match status" value="1"/>
</dbReference>
<feature type="domain" description="NR LBD" evidence="4">
    <location>
        <begin position="81"/>
        <end position="342"/>
    </location>
</feature>
<dbReference type="Proteomes" id="UP000494206">
    <property type="component" value="Unassembled WGS sequence"/>
</dbReference>
<name>A0A8S1ENJ5_9PELO</name>
<dbReference type="GO" id="GO:0005634">
    <property type="term" value="C:nucleus"/>
    <property type="evidence" value="ECO:0007669"/>
    <property type="project" value="TreeGrafter"/>
</dbReference>
<dbReference type="OrthoDB" id="5771769at2759"/>
<keyword evidence="2" id="KW-0804">Transcription</keyword>
<comment type="caution">
    <text evidence="5">The sequence shown here is derived from an EMBL/GenBank/DDBJ whole genome shotgun (WGS) entry which is preliminary data.</text>
</comment>
<keyword evidence="1" id="KW-0805">Transcription regulation</keyword>
<dbReference type="SMART" id="SM00430">
    <property type="entry name" value="HOLI"/>
    <property type="match status" value="1"/>
</dbReference>
<dbReference type="SUPFAM" id="SSF48508">
    <property type="entry name" value="Nuclear receptor ligand-binding domain"/>
    <property type="match status" value="1"/>
</dbReference>
<dbReference type="EMBL" id="CADEPM010000002">
    <property type="protein sequence ID" value="CAB3401069.1"/>
    <property type="molecule type" value="Genomic_DNA"/>
</dbReference>
<evidence type="ECO:0000313" key="5">
    <source>
        <dbReference type="EMBL" id="CAB3401069.1"/>
    </source>
</evidence>
<evidence type="ECO:0000313" key="6">
    <source>
        <dbReference type="Proteomes" id="UP000494206"/>
    </source>
</evidence>
<dbReference type="InterPro" id="IPR000536">
    <property type="entry name" value="Nucl_hrmn_rcpt_lig-bd"/>
</dbReference>
<evidence type="ECO:0000256" key="2">
    <source>
        <dbReference type="ARBA" id="ARBA00023163"/>
    </source>
</evidence>
<dbReference type="PANTHER" id="PTHR46011">
    <property type="entry name" value="NUCLEAR HORMONE RECEPTOR FAMILY MEMBER NHR-86-RELATED"/>
    <property type="match status" value="1"/>
</dbReference>
<gene>
    <name evidence="5" type="ORF">CBOVIS_LOCUS3871</name>
</gene>
<sequence>MQSMRCILPSHGSTGSCRYQRCIREGMVITDVQLKRDQIGRRARNKKLSTSMDDDGLPSANDYVTDFPFREFLSSTVIIERMKKGYEQFMSMRRATNKFLKKNNVTSYFQTESEELEVSRFDVAMKVGQIETHLVTDVVNTYFFPFNHVKYEDKLALFKNFFCYFSHTDRAYQSYKHFMYDENNDKILMPDGGFIKKSELEKFYEQAEGVHKPPKDAATIFQPVFDYILDVIVGYMRSMKLVDFEYMALLGFCLWDNDIVGISEEARKIAEGTQAKMLNELHSYYESECMDPLAISHRVGKLLLLLPKLTKCVTMLRENSVLAEMFDFYEADVCCKNFKNEQPVDLNCPSSCIAHTAKAPKNV</sequence>
<dbReference type="InterPro" id="IPR035500">
    <property type="entry name" value="NHR-like_dom_sf"/>
</dbReference>
<proteinExistence type="predicted"/>
<protein>
    <recommendedName>
        <fullName evidence="4">NR LBD domain-containing protein</fullName>
    </recommendedName>
</protein>
<dbReference type="AlphaFoldDB" id="A0A8S1ENJ5"/>
<dbReference type="Pfam" id="PF00104">
    <property type="entry name" value="Hormone_recep"/>
    <property type="match status" value="1"/>
</dbReference>